<evidence type="ECO:0000259" key="3">
    <source>
        <dbReference type="PROSITE" id="PS51393"/>
    </source>
</evidence>
<dbReference type="GO" id="GO:0050473">
    <property type="term" value="F:arachidonate 15-lipoxygenase activity"/>
    <property type="evidence" value="ECO:0007669"/>
    <property type="project" value="UniProtKB-EC"/>
</dbReference>
<protein>
    <submittedName>
        <fullName evidence="4">Arachidonate 15-lipoxygenase</fullName>
        <ecNumber evidence="4">1.13.11.33</ecNumber>
    </submittedName>
</protein>
<gene>
    <name evidence="4" type="ORF">BSIN_3297</name>
</gene>
<dbReference type="InterPro" id="IPR000907">
    <property type="entry name" value="LipOase"/>
</dbReference>
<evidence type="ECO:0000313" key="4">
    <source>
        <dbReference type="EMBL" id="SMG00229.1"/>
    </source>
</evidence>
<dbReference type="GO" id="GO:0046872">
    <property type="term" value="F:metal ion binding"/>
    <property type="evidence" value="ECO:0007669"/>
    <property type="project" value="UniProtKB-KW"/>
</dbReference>
<evidence type="ECO:0000256" key="1">
    <source>
        <dbReference type="ARBA" id="ARBA00022723"/>
    </source>
</evidence>
<dbReference type="SUPFAM" id="SSF48484">
    <property type="entry name" value="Lipoxigenase"/>
    <property type="match status" value="1"/>
</dbReference>
<dbReference type="PANTHER" id="PTHR11771">
    <property type="entry name" value="LIPOXYGENASE"/>
    <property type="match status" value="1"/>
</dbReference>
<dbReference type="EMBL" id="FXAN01000051">
    <property type="protein sequence ID" value="SMG00229.1"/>
    <property type="molecule type" value="Genomic_DNA"/>
</dbReference>
<dbReference type="Pfam" id="PF00305">
    <property type="entry name" value="Lipoxygenase"/>
    <property type="match status" value="1"/>
</dbReference>
<name>A0A238H4J7_9BURK</name>
<dbReference type="EC" id="1.13.11.33" evidence="4"/>
<evidence type="ECO:0000313" key="5">
    <source>
        <dbReference type="Proteomes" id="UP000198460"/>
    </source>
</evidence>
<dbReference type="InterPro" id="IPR036226">
    <property type="entry name" value="LipOase_C_sf"/>
</dbReference>
<dbReference type="PROSITE" id="PS51393">
    <property type="entry name" value="LIPOXYGENASE_3"/>
    <property type="match status" value="1"/>
</dbReference>
<dbReference type="AlphaFoldDB" id="A0A238H4J7"/>
<accession>A0A238H4J7</accession>
<proteinExistence type="predicted"/>
<dbReference type="Proteomes" id="UP000198460">
    <property type="component" value="Unassembled WGS sequence"/>
</dbReference>
<reference evidence="4 5" key="1">
    <citation type="submission" date="2017-04" db="EMBL/GenBank/DDBJ databases">
        <authorList>
            <person name="Afonso C.L."/>
            <person name="Miller P.J."/>
            <person name="Scott M.A."/>
            <person name="Spackman E."/>
            <person name="Goraichik I."/>
            <person name="Dimitrov K.M."/>
            <person name="Suarez D.L."/>
            <person name="Swayne D.E."/>
        </authorList>
    </citation>
    <scope>NUCLEOTIDE SEQUENCE [LARGE SCALE GENOMIC DNA]</scope>
    <source>
        <strain evidence="4">LMG 28154</strain>
    </source>
</reference>
<dbReference type="GO" id="GO:0034440">
    <property type="term" value="P:lipid oxidation"/>
    <property type="evidence" value="ECO:0007669"/>
    <property type="project" value="InterPro"/>
</dbReference>
<feature type="domain" description="Lipoxygenase" evidence="3">
    <location>
        <begin position="72"/>
        <end position="632"/>
    </location>
</feature>
<dbReference type="Gene3D" id="3.10.450.60">
    <property type="match status" value="1"/>
</dbReference>
<dbReference type="PRINTS" id="PR00087">
    <property type="entry name" value="LIPOXYGENASE"/>
</dbReference>
<organism evidence="4 5">
    <name type="scientific">Burkholderia singularis</name>
    <dbReference type="NCBI Taxonomy" id="1503053"/>
    <lineage>
        <taxon>Bacteria</taxon>
        <taxon>Pseudomonadati</taxon>
        <taxon>Pseudomonadota</taxon>
        <taxon>Betaproteobacteria</taxon>
        <taxon>Burkholderiales</taxon>
        <taxon>Burkholderiaceae</taxon>
        <taxon>Burkholderia</taxon>
        <taxon>pseudomallei group</taxon>
    </lineage>
</organism>
<dbReference type="Gene3D" id="1.20.245.10">
    <property type="entry name" value="Lipoxygenase-1, Domain 5"/>
    <property type="match status" value="1"/>
</dbReference>
<evidence type="ECO:0000256" key="2">
    <source>
        <dbReference type="ARBA" id="ARBA00023002"/>
    </source>
</evidence>
<keyword evidence="2 4" id="KW-0560">Oxidoreductase</keyword>
<keyword evidence="1" id="KW-0479">Metal-binding</keyword>
<dbReference type="InterPro" id="IPR013819">
    <property type="entry name" value="LipOase_C"/>
</dbReference>
<sequence>MPTLPQYDTPQGRLARATYTEVQKLNYVWTENFPNSANIPMAATVTAEDLPTVEWQLLAAETLVKILTNFLAAAPSSAVSLWQNQLNSITASIASVQSSYSALLANPGDSAALAKISTLQSTLLTTLQTIHTLIQSIITQLNLLYAAQDSNRNETNYKALFATIPLPDIANTFHQDSVFAHLRVGGQNPALIQGVSGLPSKFPLTNTQYRQVMGPSDDLGTAALEHRLYLLDYAALGQVATSGPVSKLLTGTGYSYAPIALFAIPKGGTSLVPVAIQCDQDPSVNPIFLPADPSNASAYWAWQQAKSVVQGAEENYHEMFVHLSRTHFVSEVFAMATHRNLANTHPLYLLLTPHFEGTLYINESASLILLPPVPLGFINTLFAETIPLIEQGVAADRLAFDFYQHMLPTDLANRKVDNPAFLPDYPYRDDGLLIWNAIAAWAADYVDVYYQSDSDVTGDYELAAWVNDVANNGHVKGFVPITSKPQLVNVLTLVIFNASAQHAAINFPQRDLCTYAPALSALLSAPAPTGTNGQSQDSWNKMLPPMIAAIERVAIYELLGGIYYRNLGDYRSNVFPYLPLITDPRVTYSGGPLQRFQQALQQAEATINNRNLTRATPYPYLLPSRIPASTNI</sequence>